<sequence length="157" mass="17091">MPQLRPPAASKRRLMSLPEFSHVTCVKLAELCVLKILMLPIVTRCALAYQSSRTSPHNEVYLEIVHVGLCGGRTHGKCKLCSLEAAVSGGDTRRCKSKYKQDTYGQRLSSSLQAIDGHALPLTALCLGLGLGCRQKALMWLVKSRARGIKSKPGDMG</sequence>
<organism evidence="1 2">
    <name type="scientific">Lophiotrema nucula</name>
    <dbReference type="NCBI Taxonomy" id="690887"/>
    <lineage>
        <taxon>Eukaryota</taxon>
        <taxon>Fungi</taxon>
        <taxon>Dikarya</taxon>
        <taxon>Ascomycota</taxon>
        <taxon>Pezizomycotina</taxon>
        <taxon>Dothideomycetes</taxon>
        <taxon>Pleosporomycetidae</taxon>
        <taxon>Pleosporales</taxon>
        <taxon>Lophiotremataceae</taxon>
        <taxon>Lophiotrema</taxon>
    </lineage>
</organism>
<reference evidence="1" key="1">
    <citation type="journal article" date="2020" name="Stud. Mycol.">
        <title>101 Dothideomycetes genomes: a test case for predicting lifestyles and emergence of pathogens.</title>
        <authorList>
            <person name="Haridas S."/>
            <person name="Albert R."/>
            <person name="Binder M."/>
            <person name="Bloem J."/>
            <person name="Labutti K."/>
            <person name="Salamov A."/>
            <person name="Andreopoulos B."/>
            <person name="Baker S."/>
            <person name="Barry K."/>
            <person name="Bills G."/>
            <person name="Bluhm B."/>
            <person name="Cannon C."/>
            <person name="Castanera R."/>
            <person name="Culley D."/>
            <person name="Daum C."/>
            <person name="Ezra D."/>
            <person name="Gonzalez J."/>
            <person name="Henrissat B."/>
            <person name="Kuo A."/>
            <person name="Liang C."/>
            <person name="Lipzen A."/>
            <person name="Lutzoni F."/>
            <person name="Magnuson J."/>
            <person name="Mondo S."/>
            <person name="Nolan M."/>
            <person name="Ohm R."/>
            <person name="Pangilinan J."/>
            <person name="Park H.-J."/>
            <person name="Ramirez L."/>
            <person name="Alfaro M."/>
            <person name="Sun H."/>
            <person name="Tritt A."/>
            <person name="Yoshinaga Y."/>
            <person name="Zwiers L.-H."/>
            <person name="Turgeon B."/>
            <person name="Goodwin S."/>
            <person name="Spatafora J."/>
            <person name="Crous P."/>
            <person name="Grigoriev I."/>
        </authorList>
    </citation>
    <scope>NUCLEOTIDE SEQUENCE</scope>
    <source>
        <strain evidence="1">CBS 627.86</strain>
    </source>
</reference>
<dbReference type="EMBL" id="ML977323">
    <property type="protein sequence ID" value="KAF2115400.1"/>
    <property type="molecule type" value="Genomic_DNA"/>
</dbReference>
<keyword evidence="2" id="KW-1185">Reference proteome</keyword>
<gene>
    <name evidence="1" type="ORF">BDV96DRAFT_77376</name>
</gene>
<evidence type="ECO:0000313" key="2">
    <source>
        <dbReference type="Proteomes" id="UP000799770"/>
    </source>
</evidence>
<evidence type="ECO:0000313" key="1">
    <source>
        <dbReference type="EMBL" id="KAF2115400.1"/>
    </source>
</evidence>
<protein>
    <submittedName>
        <fullName evidence="1">Uncharacterized protein</fullName>
    </submittedName>
</protein>
<proteinExistence type="predicted"/>
<name>A0A6A5Z7I1_9PLEO</name>
<accession>A0A6A5Z7I1</accession>
<dbReference type="AlphaFoldDB" id="A0A6A5Z7I1"/>
<dbReference type="Proteomes" id="UP000799770">
    <property type="component" value="Unassembled WGS sequence"/>
</dbReference>